<dbReference type="OrthoDB" id="8187668at2759"/>
<dbReference type="AlphaFoldDB" id="A0A3L8DSA6"/>
<keyword evidence="1" id="KW-0472">Membrane</keyword>
<feature type="non-terminal residue" evidence="2">
    <location>
        <position position="1"/>
    </location>
</feature>
<keyword evidence="1" id="KW-1133">Transmembrane helix</keyword>
<sequence length="459" mass="51973">GRQSVKLQKAVAMSGSFTRAAWLFLITLVTITYRSAGEPSQLIVCSQPNVFTVQITGNEQVVYGTKLLIRHSPQVGIFSYPEIKPVNVVFNESIIEFTGYTSFQRSAIQDLLPERLSWSASGIIFGIGTLQVSLMPRNHLSNDQKKIERDSTKTLCTIIIVHLFSIIIILGFPPLQKLSSENYAVQECRLFLPSNIKASSNLPKVMEEAIIYYAQSCAKEYLCERIGTMTEKELQNINMYDEDRHNIQRIIHPTNSTRRVELIMNVPVDIVLKNVIHYIKENGLSIVELPDVKEVYDIGLGVKCVFEMVNGTFEDLSSLKRTENAFMSNEGRTNLVDAAFGLSTANFKYDYKLEAALIKVSGKILATVKELAMAAKVAIHYDKTCEVKLEYVKITELGKIDFKITGLGPFNYLTSTIFTWLTKTWQNRIVKIIEVNVRKIAEKQLNDYICNNYYNEITV</sequence>
<accession>A0A3L8DSA6</accession>
<dbReference type="InterPro" id="IPR038602">
    <property type="entry name" value="Mite_allergen_7_sf"/>
</dbReference>
<evidence type="ECO:0000313" key="2">
    <source>
        <dbReference type="EMBL" id="RLU23192.1"/>
    </source>
</evidence>
<evidence type="ECO:0000256" key="1">
    <source>
        <dbReference type="SAM" id="Phobius"/>
    </source>
</evidence>
<organism evidence="2">
    <name type="scientific">Ooceraea biroi</name>
    <name type="common">Clonal raider ant</name>
    <name type="synonym">Cerapachys biroi</name>
    <dbReference type="NCBI Taxonomy" id="2015173"/>
    <lineage>
        <taxon>Eukaryota</taxon>
        <taxon>Metazoa</taxon>
        <taxon>Ecdysozoa</taxon>
        <taxon>Arthropoda</taxon>
        <taxon>Hexapoda</taxon>
        <taxon>Insecta</taxon>
        <taxon>Pterygota</taxon>
        <taxon>Neoptera</taxon>
        <taxon>Endopterygota</taxon>
        <taxon>Hymenoptera</taxon>
        <taxon>Apocrita</taxon>
        <taxon>Aculeata</taxon>
        <taxon>Formicoidea</taxon>
        <taxon>Formicidae</taxon>
        <taxon>Dorylinae</taxon>
        <taxon>Ooceraea</taxon>
    </lineage>
</organism>
<dbReference type="EMBL" id="QOIP01000004">
    <property type="protein sequence ID" value="RLU23192.1"/>
    <property type="molecule type" value="Genomic_DNA"/>
</dbReference>
<reference evidence="2" key="1">
    <citation type="journal article" date="2018" name="Genome Res.">
        <title>The genomic architecture and molecular evolution of ant odorant receptors.</title>
        <authorList>
            <person name="McKenzie S.K."/>
            <person name="Kronauer D.J.C."/>
        </authorList>
    </citation>
    <scope>NUCLEOTIDE SEQUENCE [LARGE SCALE GENOMIC DNA]</scope>
    <source>
        <strain evidence="2">Clonal line C1</strain>
    </source>
</reference>
<name>A0A3L8DSA6_OOCBI</name>
<feature type="transmembrane region" description="Helical" evidence="1">
    <location>
        <begin position="155"/>
        <end position="175"/>
    </location>
</feature>
<comment type="caution">
    <text evidence="2">The sequence shown here is derived from an EMBL/GenBank/DDBJ whole genome shotgun (WGS) entry which is preliminary data.</text>
</comment>
<dbReference type="InterPro" id="IPR020234">
    <property type="entry name" value="Mite_allergen_group-7"/>
</dbReference>
<dbReference type="Gene3D" id="3.15.10.50">
    <property type="match status" value="1"/>
</dbReference>
<reference evidence="2" key="2">
    <citation type="submission" date="2018-07" db="EMBL/GenBank/DDBJ databases">
        <authorList>
            <person name="Mckenzie S.K."/>
            <person name="Kronauer D.J.C."/>
        </authorList>
    </citation>
    <scope>NUCLEOTIDE SEQUENCE</scope>
    <source>
        <strain evidence="2">Clonal line C1</strain>
    </source>
</reference>
<dbReference type="Pfam" id="PF16984">
    <property type="entry name" value="Grp7_allergen"/>
    <property type="match status" value="1"/>
</dbReference>
<dbReference type="Proteomes" id="UP000279307">
    <property type="component" value="Chromosome 4"/>
</dbReference>
<proteinExistence type="predicted"/>
<protein>
    <submittedName>
        <fullName evidence="2">Uncharacterized protein</fullName>
    </submittedName>
</protein>
<gene>
    <name evidence="2" type="ORF">DMN91_003395</name>
</gene>
<keyword evidence="1" id="KW-0812">Transmembrane</keyword>